<evidence type="ECO:0000313" key="8">
    <source>
        <dbReference type="Proteomes" id="UP000695562"/>
    </source>
</evidence>
<proteinExistence type="inferred from homology"/>
<protein>
    <submittedName>
        <fullName evidence="7">Uncharacterized protein</fullName>
    </submittedName>
</protein>
<reference evidence="7" key="1">
    <citation type="submission" date="2020-01" db="EMBL/GenBank/DDBJ databases">
        <title>Development of genomics and gene disruption for Polysphondylium violaceum indicates a role for the polyketide synthase stlB in stalk morphogenesis.</title>
        <authorList>
            <person name="Narita B."/>
            <person name="Kawabe Y."/>
            <person name="Kin K."/>
            <person name="Saito T."/>
            <person name="Gibbs R."/>
            <person name="Kuspa A."/>
            <person name="Muzny D."/>
            <person name="Queller D."/>
            <person name="Richards S."/>
            <person name="Strassman J."/>
            <person name="Sucgang R."/>
            <person name="Worley K."/>
            <person name="Schaap P."/>
        </authorList>
    </citation>
    <scope>NUCLEOTIDE SEQUENCE</scope>
    <source>
        <strain evidence="7">QSvi11</strain>
    </source>
</reference>
<dbReference type="InterPro" id="IPR027410">
    <property type="entry name" value="TCP-1-like_intermed_sf"/>
</dbReference>
<dbReference type="AlphaFoldDB" id="A0A8J4Q4J0"/>
<keyword evidence="3 6" id="KW-0067">ATP-binding</keyword>
<keyword evidence="4 6" id="KW-0143">Chaperone</keyword>
<gene>
    <name evidence="7" type="ORF">CYY_000570</name>
</gene>
<dbReference type="SUPFAM" id="SSF48592">
    <property type="entry name" value="GroEL equatorial domain-like"/>
    <property type="match status" value="1"/>
</dbReference>
<accession>A0A8J4Q4J0</accession>
<dbReference type="InterPro" id="IPR027409">
    <property type="entry name" value="GroEL-like_apical_dom_sf"/>
</dbReference>
<evidence type="ECO:0000256" key="3">
    <source>
        <dbReference type="ARBA" id="ARBA00022840"/>
    </source>
</evidence>
<dbReference type="InterPro" id="IPR027413">
    <property type="entry name" value="GROEL-like_equatorial_sf"/>
</dbReference>
<evidence type="ECO:0000256" key="6">
    <source>
        <dbReference type="RuleBase" id="RU004187"/>
    </source>
</evidence>
<dbReference type="GO" id="GO:0005524">
    <property type="term" value="F:ATP binding"/>
    <property type="evidence" value="ECO:0007669"/>
    <property type="project" value="UniProtKB-KW"/>
</dbReference>
<keyword evidence="2 6" id="KW-0547">Nucleotide-binding</keyword>
<keyword evidence="8" id="KW-1185">Reference proteome</keyword>
<dbReference type="GO" id="GO:0016887">
    <property type="term" value="F:ATP hydrolysis activity"/>
    <property type="evidence" value="ECO:0007669"/>
    <property type="project" value="InterPro"/>
</dbReference>
<dbReference type="PROSITE" id="PS00751">
    <property type="entry name" value="TCP1_2"/>
    <property type="match status" value="1"/>
</dbReference>
<dbReference type="InterPro" id="IPR017998">
    <property type="entry name" value="Chaperone_TCP-1"/>
</dbReference>
<dbReference type="SUPFAM" id="SSF52029">
    <property type="entry name" value="GroEL apical domain-like"/>
    <property type="match status" value="1"/>
</dbReference>
<dbReference type="Pfam" id="PF00118">
    <property type="entry name" value="Cpn60_TCP1"/>
    <property type="match status" value="1"/>
</dbReference>
<dbReference type="InterPro" id="IPR002194">
    <property type="entry name" value="Chaperonin_TCP-1_CS"/>
</dbReference>
<dbReference type="GO" id="GO:0140662">
    <property type="term" value="F:ATP-dependent protein folding chaperone"/>
    <property type="evidence" value="ECO:0007669"/>
    <property type="project" value="InterPro"/>
</dbReference>
<organism evidence="7 8">
    <name type="scientific">Polysphondylium violaceum</name>
    <dbReference type="NCBI Taxonomy" id="133409"/>
    <lineage>
        <taxon>Eukaryota</taxon>
        <taxon>Amoebozoa</taxon>
        <taxon>Evosea</taxon>
        <taxon>Eumycetozoa</taxon>
        <taxon>Dictyostelia</taxon>
        <taxon>Dictyosteliales</taxon>
        <taxon>Dictyosteliaceae</taxon>
        <taxon>Polysphondylium</taxon>
    </lineage>
</organism>
<evidence type="ECO:0000256" key="5">
    <source>
        <dbReference type="ARBA" id="ARBA00024677"/>
    </source>
</evidence>
<dbReference type="Proteomes" id="UP000695562">
    <property type="component" value="Unassembled WGS sequence"/>
</dbReference>
<dbReference type="OrthoDB" id="19969at2759"/>
<dbReference type="PROSITE" id="PS00750">
    <property type="entry name" value="TCP1_1"/>
    <property type="match status" value="1"/>
</dbReference>
<dbReference type="GO" id="GO:0051082">
    <property type="term" value="F:unfolded protein binding"/>
    <property type="evidence" value="ECO:0007669"/>
    <property type="project" value="InterPro"/>
</dbReference>
<dbReference type="Gene3D" id="1.10.560.10">
    <property type="entry name" value="GroEL-like equatorial domain"/>
    <property type="match status" value="2"/>
</dbReference>
<evidence type="ECO:0000256" key="4">
    <source>
        <dbReference type="ARBA" id="ARBA00023186"/>
    </source>
</evidence>
<comment type="caution">
    <text evidence="7">The sequence shown here is derived from an EMBL/GenBank/DDBJ whole genome shotgun (WGS) entry which is preliminary data.</text>
</comment>
<dbReference type="InterPro" id="IPR002423">
    <property type="entry name" value="Cpn60/GroEL/TCP-1"/>
</dbReference>
<comment type="function">
    <text evidence="5">Molecular chaperone; assists the folding of proteins upon ATP hydrolysis. Known to play a role, in vitro, in the folding of actin and tubulin.</text>
</comment>
<dbReference type="Gene3D" id="3.30.260.10">
    <property type="entry name" value="TCP-1-like chaperonin intermediate domain"/>
    <property type="match status" value="2"/>
</dbReference>
<evidence type="ECO:0000313" key="7">
    <source>
        <dbReference type="EMBL" id="KAF2078099.1"/>
    </source>
</evidence>
<name>A0A8J4Q4J0_9MYCE</name>
<dbReference type="PRINTS" id="PR00304">
    <property type="entry name" value="TCOMPLEXTCP1"/>
</dbReference>
<sequence length="621" mass="69413">MNSFSSNSNSNKFTALQSCVQAALSIYSLLRTSLGPRSMSKLVMKERGYLISNDGATILKNINVQHPAAMVLVNIALSQDREIGDGTTSVVILAGEILKSMTKLIVESNNMLHQTILTSSLYEILVEINRILDTDDQVSFSYQYDDVQVLLKMAGVALGTKHYSYWTSNLTQITIDAIKYSTNSNNSNGNNNNTPTTVVDIKNFIQIVKLDGGGNTIDQTEFKKGFVFSTNIQPILLNTTSITITNNNNSNNNNSLLYNSLIIGFDLLNSKDKDKDNTLDYYQNTRSSNDKRILKFLDYLLKFNINLVFFKYKISNFLKQLLFINKISAIEGIAKKDLYKVSMICNSTITLDYDELEFYFESLLDDNSGSSNSNNSNRSQYGFIGKLENIDLLHTTIQQQQQQQQDDDGDSVINNSIEPIYYIHLINDSNGSSNKLSSIILRGPTKDIVDDLEIGIIDSLHLIKSSLESPPRIVYGGGACEMTLSVKLWKYSETLPFGSWKKSIAESLSQCFTIIPNILLMNANDEVNQNKQILQLITELSNKHRVEIENNNSDNTSPAAVCSWGIDGWTGEIKDTRSLNLIEPLVLKKSIINTAIEACITLLRIDTITSSFHPIDSINKI</sequence>
<evidence type="ECO:0000256" key="2">
    <source>
        <dbReference type="ARBA" id="ARBA00022741"/>
    </source>
</evidence>
<dbReference type="Gene3D" id="3.50.7.10">
    <property type="entry name" value="GroEL"/>
    <property type="match status" value="1"/>
</dbReference>
<dbReference type="EMBL" id="AJWJ01000011">
    <property type="protein sequence ID" value="KAF2078099.1"/>
    <property type="molecule type" value="Genomic_DNA"/>
</dbReference>
<dbReference type="PROSITE" id="PS00995">
    <property type="entry name" value="TCP1_3"/>
    <property type="match status" value="1"/>
</dbReference>
<comment type="similarity">
    <text evidence="1 6">Belongs to the TCP-1 chaperonin family.</text>
</comment>
<dbReference type="SUPFAM" id="SSF54849">
    <property type="entry name" value="GroEL-intermediate domain like"/>
    <property type="match status" value="1"/>
</dbReference>
<evidence type="ECO:0000256" key="1">
    <source>
        <dbReference type="ARBA" id="ARBA00008020"/>
    </source>
</evidence>
<dbReference type="PANTHER" id="PTHR11353">
    <property type="entry name" value="CHAPERONIN"/>
    <property type="match status" value="1"/>
</dbReference>